<keyword evidence="2" id="KW-0805">Transcription regulation</keyword>
<feature type="domain" description="Response regulatory" evidence="7">
    <location>
        <begin position="4"/>
        <end position="122"/>
    </location>
</feature>
<dbReference type="Pfam" id="PF00196">
    <property type="entry name" value="GerE"/>
    <property type="match status" value="1"/>
</dbReference>
<evidence type="ECO:0000313" key="8">
    <source>
        <dbReference type="EMBL" id="TXG90777.1"/>
    </source>
</evidence>
<proteinExistence type="predicted"/>
<dbReference type="SUPFAM" id="SSF52172">
    <property type="entry name" value="CheY-like"/>
    <property type="match status" value="1"/>
</dbReference>
<feature type="domain" description="HTH luxR-type" evidence="6">
    <location>
        <begin position="150"/>
        <end position="215"/>
    </location>
</feature>
<evidence type="ECO:0000256" key="5">
    <source>
        <dbReference type="PROSITE-ProRule" id="PRU00169"/>
    </source>
</evidence>
<dbReference type="SUPFAM" id="SSF46894">
    <property type="entry name" value="C-terminal effector domain of the bipartite response regulators"/>
    <property type="match status" value="1"/>
</dbReference>
<dbReference type="InterPro" id="IPR016032">
    <property type="entry name" value="Sig_transdc_resp-reg_C-effctor"/>
</dbReference>
<feature type="modified residue" description="4-aspartylphosphate" evidence="5">
    <location>
        <position position="55"/>
    </location>
</feature>
<dbReference type="PANTHER" id="PTHR43214:SF24">
    <property type="entry name" value="TRANSCRIPTIONAL REGULATORY PROTEIN NARL-RELATED"/>
    <property type="match status" value="1"/>
</dbReference>
<dbReference type="EMBL" id="QRCM01000001">
    <property type="protein sequence ID" value="TXG90777.1"/>
    <property type="molecule type" value="Genomic_DNA"/>
</dbReference>
<sequence>MTITVLIADDQAMVRQGFGALLAAQPDISVVGDAADGAEAIREVTRLRPDVVLMDVRMPGTNGLDAARAILAAHLDPAPRVLMLTTFDIDEYVYAALEIGASGFLLKDAPADELVRAVRVVAAGDALLAPTVTRRLIADVVSRHPGHRLDTRRLDALTPREREVLEAIARGLSNSEIAAEMFVAEQTVKTHVGKVLAKLGLRDRAQAVVVAYETGLVVPG</sequence>
<evidence type="ECO:0000256" key="1">
    <source>
        <dbReference type="ARBA" id="ARBA00022553"/>
    </source>
</evidence>
<evidence type="ECO:0000259" key="7">
    <source>
        <dbReference type="PROSITE" id="PS50110"/>
    </source>
</evidence>
<evidence type="ECO:0000256" key="4">
    <source>
        <dbReference type="ARBA" id="ARBA00023163"/>
    </source>
</evidence>
<dbReference type="PROSITE" id="PS50110">
    <property type="entry name" value="RESPONSE_REGULATORY"/>
    <property type="match status" value="1"/>
</dbReference>
<dbReference type="PROSITE" id="PS50043">
    <property type="entry name" value="HTH_LUXR_2"/>
    <property type="match status" value="1"/>
</dbReference>
<dbReference type="CDD" id="cd17535">
    <property type="entry name" value="REC_NarL-like"/>
    <property type="match status" value="1"/>
</dbReference>
<dbReference type="InterPro" id="IPR011006">
    <property type="entry name" value="CheY-like_superfamily"/>
</dbReference>
<dbReference type="InterPro" id="IPR058245">
    <property type="entry name" value="NreC/VraR/RcsB-like_REC"/>
</dbReference>
<name>A0A6P2CDE2_9NOCA</name>
<dbReference type="SMART" id="SM00421">
    <property type="entry name" value="HTH_LUXR"/>
    <property type="match status" value="1"/>
</dbReference>
<gene>
    <name evidence="8" type="ORF">DW322_11780</name>
</gene>
<dbReference type="PRINTS" id="PR00038">
    <property type="entry name" value="HTHLUXR"/>
</dbReference>
<dbReference type="GO" id="GO:0000160">
    <property type="term" value="P:phosphorelay signal transduction system"/>
    <property type="evidence" value="ECO:0007669"/>
    <property type="project" value="InterPro"/>
</dbReference>
<dbReference type="InterPro" id="IPR001789">
    <property type="entry name" value="Sig_transdc_resp-reg_receiver"/>
</dbReference>
<evidence type="ECO:0000256" key="2">
    <source>
        <dbReference type="ARBA" id="ARBA00023015"/>
    </source>
</evidence>
<dbReference type="GO" id="GO:0003677">
    <property type="term" value="F:DNA binding"/>
    <property type="evidence" value="ECO:0007669"/>
    <property type="project" value="UniProtKB-KW"/>
</dbReference>
<reference evidence="8 9" key="1">
    <citation type="submission" date="2018-07" db="EMBL/GenBank/DDBJ databases">
        <title>Genome sequence of Rhodococcus rhodnii ATCC 35071 from Rhodnius prolixus.</title>
        <authorList>
            <person name="Patel V."/>
            <person name="Vogel K.J."/>
        </authorList>
    </citation>
    <scope>NUCLEOTIDE SEQUENCE [LARGE SCALE GENOMIC DNA]</scope>
    <source>
        <strain evidence="8 9">ATCC 35071</strain>
    </source>
</reference>
<evidence type="ECO:0000313" key="9">
    <source>
        <dbReference type="Proteomes" id="UP000471120"/>
    </source>
</evidence>
<dbReference type="Pfam" id="PF00072">
    <property type="entry name" value="Response_reg"/>
    <property type="match status" value="1"/>
</dbReference>
<keyword evidence="1 5" id="KW-0597">Phosphoprotein</keyword>
<organism evidence="8 9">
    <name type="scientific">Rhodococcus rhodnii</name>
    <dbReference type="NCBI Taxonomy" id="38312"/>
    <lineage>
        <taxon>Bacteria</taxon>
        <taxon>Bacillati</taxon>
        <taxon>Actinomycetota</taxon>
        <taxon>Actinomycetes</taxon>
        <taxon>Mycobacteriales</taxon>
        <taxon>Nocardiaceae</taxon>
        <taxon>Rhodococcus</taxon>
    </lineage>
</organism>
<comment type="caution">
    <text evidence="8">The sequence shown here is derived from an EMBL/GenBank/DDBJ whole genome shotgun (WGS) entry which is preliminary data.</text>
</comment>
<dbReference type="InterPro" id="IPR039420">
    <property type="entry name" value="WalR-like"/>
</dbReference>
<keyword evidence="4" id="KW-0804">Transcription</keyword>
<dbReference type="RefSeq" id="WP_010838480.1">
    <property type="nucleotide sequence ID" value="NZ_QRCM01000001.1"/>
</dbReference>
<dbReference type="CDD" id="cd06170">
    <property type="entry name" value="LuxR_C_like"/>
    <property type="match status" value="1"/>
</dbReference>
<dbReference type="InterPro" id="IPR000792">
    <property type="entry name" value="Tscrpt_reg_LuxR_C"/>
</dbReference>
<dbReference type="Proteomes" id="UP000471120">
    <property type="component" value="Unassembled WGS sequence"/>
</dbReference>
<protein>
    <submittedName>
        <fullName evidence="8">DNA-binding response regulator</fullName>
    </submittedName>
</protein>
<accession>A0A6P2CDE2</accession>
<dbReference type="AlphaFoldDB" id="A0A6P2CDE2"/>
<keyword evidence="3 8" id="KW-0238">DNA-binding</keyword>
<evidence type="ECO:0000259" key="6">
    <source>
        <dbReference type="PROSITE" id="PS50043"/>
    </source>
</evidence>
<evidence type="ECO:0000256" key="3">
    <source>
        <dbReference type="ARBA" id="ARBA00023125"/>
    </source>
</evidence>
<dbReference type="GO" id="GO:0006355">
    <property type="term" value="P:regulation of DNA-templated transcription"/>
    <property type="evidence" value="ECO:0007669"/>
    <property type="project" value="InterPro"/>
</dbReference>
<dbReference type="SMART" id="SM00448">
    <property type="entry name" value="REC"/>
    <property type="match status" value="1"/>
</dbReference>
<dbReference type="Gene3D" id="3.40.50.2300">
    <property type="match status" value="1"/>
</dbReference>
<dbReference type="PANTHER" id="PTHR43214">
    <property type="entry name" value="TWO-COMPONENT RESPONSE REGULATOR"/>
    <property type="match status" value="1"/>
</dbReference>